<evidence type="ECO:0000256" key="8">
    <source>
        <dbReference type="SAM" id="Coils"/>
    </source>
</evidence>
<gene>
    <name evidence="13" type="ORF">ACFSKO_07945</name>
</gene>
<keyword evidence="4" id="KW-0597">Phosphoprotein</keyword>
<dbReference type="CDD" id="cd00082">
    <property type="entry name" value="HisKA"/>
    <property type="match status" value="1"/>
</dbReference>
<dbReference type="SUPFAM" id="SSF158472">
    <property type="entry name" value="HAMP domain-like"/>
    <property type="match status" value="1"/>
</dbReference>
<name>A0ABW5BK51_9PROT</name>
<keyword evidence="9" id="KW-0472">Membrane</keyword>
<dbReference type="PROSITE" id="PS50885">
    <property type="entry name" value="HAMP"/>
    <property type="match status" value="1"/>
</dbReference>
<dbReference type="NCBIfam" id="TIGR00229">
    <property type="entry name" value="sensory_box"/>
    <property type="match status" value="1"/>
</dbReference>
<dbReference type="PANTHER" id="PTHR43711">
    <property type="entry name" value="TWO-COMPONENT HISTIDINE KINASE"/>
    <property type="match status" value="1"/>
</dbReference>
<keyword evidence="9" id="KW-1133">Transmembrane helix</keyword>
<dbReference type="RefSeq" id="WP_380250242.1">
    <property type="nucleotide sequence ID" value="NZ_JBHUII010000004.1"/>
</dbReference>
<dbReference type="InterPro" id="IPR004358">
    <property type="entry name" value="Sig_transdc_His_kin-like_C"/>
</dbReference>
<dbReference type="CDD" id="cd06225">
    <property type="entry name" value="HAMP"/>
    <property type="match status" value="1"/>
</dbReference>
<evidence type="ECO:0000259" key="11">
    <source>
        <dbReference type="PROSITE" id="PS50113"/>
    </source>
</evidence>
<evidence type="ECO:0000256" key="1">
    <source>
        <dbReference type="ARBA" id="ARBA00000085"/>
    </source>
</evidence>
<keyword evidence="5" id="KW-0808">Transferase</keyword>
<dbReference type="Pfam" id="PF02518">
    <property type="entry name" value="HATPase_c"/>
    <property type="match status" value="1"/>
</dbReference>
<comment type="catalytic activity">
    <reaction evidence="1">
        <text>ATP + protein L-histidine = ADP + protein N-phospho-L-histidine.</text>
        <dbReference type="EC" id="2.7.13.3"/>
    </reaction>
</comment>
<dbReference type="Gene3D" id="1.10.287.130">
    <property type="match status" value="1"/>
</dbReference>
<feature type="transmembrane region" description="Helical" evidence="9">
    <location>
        <begin position="15"/>
        <end position="38"/>
    </location>
</feature>
<dbReference type="InterPro" id="IPR000014">
    <property type="entry name" value="PAS"/>
</dbReference>
<dbReference type="Pfam" id="PF13426">
    <property type="entry name" value="PAS_9"/>
    <property type="match status" value="1"/>
</dbReference>
<dbReference type="PROSITE" id="PS50113">
    <property type="entry name" value="PAC"/>
    <property type="match status" value="1"/>
</dbReference>
<dbReference type="Gene3D" id="3.30.450.20">
    <property type="entry name" value="PAS domain"/>
    <property type="match status" value="2"/>
</dbReference>
<evidence type="ECO:0000256" key="7">
    <source>
        <dbReference type="ARBA" id="ARBA00023012"/>
    </source>
</evidence>
<comment type="subcellular location">
    <subcellularLocation>
        <location evidence="2">Membrane</location>
    </subcellularLocation>
</comment>
<organism evidence="13 14">
    <name type="scientific">Kiloniella antarctica</name>
    <dbReference type="NCBI Taxonomy" id="1550907"/>
    <lineage>
        <taxon>Bacteria</taxon>
        <taxon>Pseudomonadati</taxon>
        <taxon>Pseudomonadota</taxon>
        <taxon>Alphaproteobacteria</taxon>
        <taxon>Rhodospirillales</taxon>
        <taxon>Kiloniellaceae</taxon>
        <taxon>Kiloniella</taxon>
    </lineage>
</organism>
<feature type="transmembrane region" description="Helical" evidence="9">
    <location>
        <begin position="289"/>
        <end position="310"/>
    </location>
</feature>
<dbReference type="EMBL" id="JBHUII010000004">
    <property type="protein sequence ID" value="MFD2205536.1"/>
    <property type="molecule type" value="Genomic_DNA"/>
</dbReference>
<feature type="coiled-coil region" evidence="8">
    <location>
        <begin position="354"/>
        <end position="381"/>
    </location>
</feature>
<dbReference type="Pfam" id="PF00672">
    <property type="entry name" value="HAMP"/>
    <property type="match status" value="1"/>
</dbReference>
<proteinExistence type="predicted"/>
<reference evidence="14" key="1">
    <citation type="journal article" date="2019" name="Int. J. Syst. Evol. Microbiol.">
        <title>The Global Catalogue of Microorganisms (GCM) 10K type strain sequencing project: providing services to taxonomists for standard genome sequencing and annotation.</title>
        <authorList>
            <consortium name="The Broad Institute Genomics Platform"/>
            <consortium name="The Broad Institute Genome Sequencing Center for Infectious Disease"/>
            <person name="Wu L."/>
            <person name="Ma J."/>
        </authorList>
    </citation>
    <scope>NUCLEOTIDE SEQUENCE [LARGE SCALE GENOMIC DNA]</scope>
    <source>
        <strain evidence="14">CGMCC 4.7192</strain>
    </source>
</reference>
<dbReference type="InterPro" id="IPR003661">
    <property type="entry name" value="HisK_dim/P_dom"/>
</dbReference>
<dbReference type="PRINTS" id="PR00344">
    <property type="entry name" value="BCTRLSENSOR"/>
</dbReference>
<evidence type="ECO:0000313" key="14">
    <source>
        <dbReference type="Proteomes" id="UP001597294"/>
    </source>
</evidence>
<evidence type="ECO:0000256" key="5">
    <source>
        <dbReference type="ARBA" id="ARBA00022679"/>
    </source>
</evidence>
<evidence type="ECO:0000256" key="4">
    <source>
        <dbReference type="ARBA" id="ARBA00022553"/>
    </source>
</evidence>
<dbReference type="Gene3D" id="3.30.565.10">
    <property type="entry name" value="Histidine kinase-like ATPase, C-terminal domain"/>
    <property type="match status" value="1"/>
</dbReference>
<dbReference type="InterPro" id="IPR001610">
    <property type="entry name" value="PAC"/>
</dbReference>
<dbReference type="InterPro" id="IPR036890">
    <property type="entry name" value="HATPase_C_sf"/>
</dbReference>
<dbReference type="SMART" id="SM00086">
    <property type="entry name" value="PAC"/>
    <property type="match status" value="1"/>
</dbReference>
<dbReference type="SMART" id="SM00388">
    <property type="entry name" value="HisKA"/>
    <property type="match status" value="1"/>
</dbReference>
<dbReference type="InterPro" id="IPR035965">
    <property type="entry name" value="PAS-like_dom_sf"/>
</dbReference>
<dbReference type="InterPro" id="IPR005467">
    <property type="entry name" value="His_kinase_dom"/>
</dbReference>
<keyword evidence="8" id="KW-0175">Coiled coil</keyword>
<sequence>MNKHTGMSSSKKIGLHHVLFIVFTLISTIPVLFFAAWVQKSTIDNEYAAIEDKHLIIANNVSSALSRYASDAELIFRVSVESLLGTQSSAHIPDLLKIVRFNHICITDKTGQIFSISSVQPGNRHELNGGHLPVKTRAKLAETIMEAKEKPGRVIFSRAFHDIDGKPTLYLVKAEKDGSIAFGSLETNFIVNIGNKVAFGKQGHAAIVDQAGQVLSHPNATWRAQIKDISAIKPVKLMMAKQTGVTTFYSPSMKVDMIAGYTVLPDVGWGVMIPQPISELDERTHGVKFAVFIITSLGIAAAGFMSWWLARYLSMPMQAVVKAAEDVSAGRLNARIPSFNSFALKEAGDLVQSFNAMVDELEKVERRLRTSEERFREFAATASDWLWETDAKGHIIWESESRKLGYRGKTFTQIQGQTREQLAGNLMSDKEWQPYRNAIKNHHEIKEFEYRYIGSSGETYHALINGTPLFDEAGKYLGHRGAATDITKRKSVEKALEQSKETAERANRSKSEFLANMSHDLRTPLNAIIGFSDIMRRKTFGSLGHPRYDEYACDIHNSGTLLISLINDILDLSKIEAGKYELAEEPLQLEALVNISFRQLQVMAEDAKQTLTMEMSRDLPALRGDKRALIQILNNLISNAIKFTPDPGKIHVTGALNQENCITLTVTDSGIGMSEKDLKRALEAFEQTEQMHPRHHEGTGLGLYLCTSFMKLFAGTLEIESEVGLGTTITLKFPSSRTLDYEETPHDPISFI</sequence>
<evidence type="ECO:0000256" key="3">
    <source>
        <dbReference type="ARBA" id="ARBA00012438"/>
    </source>
</evidence>
<protein>
    <recommendedName>
        <fullName evidence="3">histidine kinase</fullName>
        <ecNumber evidence="3">2.7.13.3</ecNumber>
    </recommendedName>
</protein>
<feature type="domain" description="PAC" evidence="11">
    <location>
        <begin position="446"/>
        <end position="498"/>
    </location>
</feature>
<dbReference type="SUPFAM" id="SSF55874">
    <property type="entry name" value="ATPase domain of HSP90 chaperone/DNA topoisomerase II/histidine kinase"/>
    <property type="match status" value="1"/>
</dbReference>
<dbReference type="GO" id="GO:0005524">
    <property type="term" value="F:ATP binding"/>
    <property type="evidence" value="ECO:0007669"/>
    <property type="project" value="UniProtKB-KW"/>
</dbReference>
<evidence type="ECO:0000256" key="2">
    <source>
        <dbReference type="ARBA" id="ARBA00004370"/>
    </source>
</evidence>
<dbReference type="SMART" id="SM00304">
    <property type="entry name" value="HAMP"/>
    <property type="match status" value="1"/>
</dbReference>
<dbReference type="Gene3D" id="6.10.340.10">
    <property type="match status" value="1"/>
</dbReference>
<evidence type="ECO:0000313" key="13">
    <source>
        <dbReference type="EMBL" id="MFD2205536.1"/>
    </source>
</evidence>
<comment type="caution">
    <text evidence="13">The sequence shown here is derived from an EMBL/GenBank/DDBJ whole genome shotgun (WGS) entry which is preliminary data.</text>
</comment>
<dbReference type="CDD" id="cd00130">
    <property type="entry name" value="PAS"/>
    <property type="match status" value="1"/>
</dbReference>
<keyword evidence="13" id="KW-0067">ATP-binding</keyword>
<keyword evidence="13" id="KW-0547">Nucleotide-binding</keyword>
<accession>A0ABW5BK51</accession>
<dbReference type="EC" id="2.7.13.3" evidence="3"/>
<dbReference type="InterPro" id="IPR036097">
    <property type="entry name" value="HisK_dim/P_sf"/>
</dbReference>
<dbReference type="Pfam" id="PF00512">
    <property type="entry name" value="HisKA"/>
    <property type="match status" value="1"/>
</dbReference>
<dbReference type="SMART" id="SM00387">
    <property type="entry name" value="HATPase_c"/>
    <property type="match status" value="1"/>
</dbReference>
<feature type="coiled-coil region" evidence="8">
    <location>
        <begin position="489"/>
        <end position="516"/>
    </location>
</feature>
<keyword evidence="7" id="KW-0902">Two-component regulatory system</keyword>
<dbReference type="InterPro" id="IPR003660">
    <property type="entry name" value="HAMP_dom"/>
</dbReference>
<dbReference type="InterPro" id="IPR000700">
    <property type="entry name" value="PAS-assoc_C"/>
</dbReference>
<keyword evidence="6" id="KW-0418">Kinase</keyword>
<dbReference type="Proteomes" id="UP001597294">
    <property type="component" value="Unassembled WGS sequence"/>
</dbReference>
<keyword evidence="9" id="KW-0812">Transmembrane</keyword>
<dbReference type="SUPFAM" id="SSF55785">
    <property type="entry name" value="PYP-like sensor domain (PAS domain)"/>
    <property type="match status" value="1"/>
</dbReference>
<evidence type="ECO:0000259" key="12">
    <source>
        <dbReference type="PROSITE" id="PS50885"/>
    </source>
</evidence>
<dbReference type="PANTHER" id="PTHR43711:SF26">
    <property type="entry name" value="SENSOR HISTIDINE KINASE RCSC"/>
    <property type="match status" value="1"/>
</dbReference>
<feature type="domain" description="Histidine kinase" evidence="10">
    <location>
        <begin position="516"/>
        <end position="737"/>
    </location>
</feature>
<dbReference type="CDD" id="cd12912">
    <property type="entry name" value="PDC2_MCP_like"/>
    <property type="match status" value="1"/>
</dbReference>
<evidence type="ECO:0000256" key="6">
    <source>
        <dbReference type="ARBA" id="ARBA00022777"/>
    </source>
</evidence>
<dbReference type="SUPFAM" id="SSF47384">
    <property type="entry name" value="Homodimeric domain of signal transducing histidine kinase"/>
    <property type="match status" value="1"/>
</dbReference>
<evidence type="ECO:0000256" key="9">
    <source>
        <dbReference type="SAM" id="Phobius"/>
    </source>
</evidence>
<feature type="domain" description="HAMP" evidence="12">
    <location>
        <begin position="311"/>
        <end position="366"/>
    </location>
</feature>
<dbReference type="InterPro" id="IPR050736">
    <property type="entry name" value="Sensor_HK_Regulatory"/>
</dbReference>
<dbReference type="InterPro" id="IPR003594">
    <property type="entry name" value="HATPase_dom"/>
</dbReference>
<dbReference type="PROSITE" id="PS50109">
    <property type="entry name" value="HIS_KIN"/>
    <property type="match status" value="1"/>
</dbReference>
<evidence type="ECO:0000259" key="10">
    <source>
        <dbReference type="PROSITE" id="PS50109"/>
    </source>
</evidence>
<keyword evidence="14" id="KW-1185">Reference proteome</keyword>